<proteinExistence type="predicted"/>
<gene>
    <name evidence="2" type="ORF">CTEN210_03392</name>
</gene>
<dbReference type="GO" id="GO:0006654">
    <property type="term" value="P:phosphatidic acid biosynthetic process"/>
    <property type="evidence" value="ECO:0007669"/>
    <property type="project" value="TreeGrafter"/>
</dbReference>
<evidence type="ECO:0000313" key="3">
    <source>
        <dbReference type="Proteomes" id="UP001054902"/>
    </source>
</evidence>
<name>A0AAD3CJU0_9STRA</name>
<dbReference type="Proteomes" id="UP001054902">
    <property type="component" value="Unassembled WGS sequence"/>
</dbReference>
<dbReference type="InterPro" id="IPR029058">
    <property type="entry name" value="AB_hydrolase_fold"/>
</dbReference>
<dbReference type="GO" id="GO:0055088">
    <property type="term" value="P:lipid homeostasis"/>
    <property type="evidence" value="ECO:0007669"/>
    <property type="project" value="TreeGrafter"/>
</dbReference>
<feature type="domain" description="AB hydrolase-1" evidence="1">
    <location>
        <begin position="62"/>
        <end position="324"/>
    </location>
</feature>
<evidence type="ECO:0000259" key="1">
    <source>
        <dbReference type="Pfam" id="PF12697"/>
    </source>
</evidence>
<dbReference type="SUPFAM" id="SSF53474">
    <property type="entry name" value="alpha/beta-Hydrolases"/>
    <property type="match status" value="1"/>
</dbReference>
<reference evidence="2 3" key="1">
    <citation type="journal article" date="2021" name="Sci. Rep.">
        <title>The genome of the diatom Chaetoceros tenuissimus carries an ancient integrated fragment of an extant virus.</title>
        <authorList>
            <person name="Hongo Y."/>
            <person name="Kimura K."/>
            <person name="Takaki Y."/>
            <person name="Yoshida Y."/>
            <person name="Baba S."/>
            <person name="Kobayashi G."/>
            <person name="Nagasaki K."/>
            <person name="Hano T."/>
            <person name="Tomaru Y."/>
        </authorList>
    </citation>
    <scope>NUCLEOTIDE SEQUENCE [LARGE SCALE GENOMIC DNA]</scope>
    <source>
        <strain evidence="2 3">NIES-3715</strain>
    </source>
</reference>
<organism evidence="2 3">
    <name type="scientific">Chaetoceros tenuissimus</name>
    <dbReference type="NCBI Taxonomy" id="426638"/>
    <lineage>
        <taxon>Eukaryota</taxon>
        <taxon>Sar</taxon>
        <taxon>Stramenopiles</taxon>
        <taxon>Ochrophyta</taxon>
        <taxon>Bacillariophyta</taxon>
        <taxon>Coscinodiscophyceae</taxon>
        <taxon>Chaetocerotophycidae</taxon>
        <taxon>Chaetocerotales</taxon>
        <taxon>Chaetocerotaceae</taxon>
        <taxon>Chaetoceros</taxon>
    </lineage>
</organism>
<dbReference type="GO" id="GO:0052689">
    <property type="term" value="F:carboxylic ester hydrolase activity"/>
    <property type="evidence" value="ECO:0007669"/>
    <property type="project" value="TreeGrafter"/>
</dbReference>
<keyword evidence="3" id="KW-1185">Reference proteome</keyword>
<accession>A0AAD3CJU0</accession>
<evidence type="ECO:0000313" key="2">
    <source>
        <dbReference type="EMBL" id="GFH46918.1"/>
    </source>
</evidence>
<sequence length="343" mass="38250">MVSTADISSSSSSLSSPVVETKQIQLSEVNAEVKICKPLISNTNPLLKLNPFTSMEKKKQPLLFIHGSFHASWCWEKHFMPYFASLGYPCYAISLRGTGNTFAGEGVKKVKLSQHANDVSDFVDYIRKEEGEDSKPVMIAHSFGGLAIMRFLEENLLSGDKSCKDLPISGQVSMCSVPPSGNGKLTMRYLRRSLRDSWKVTAGLAMKKCISDEALCRELFFDEDQDQEEGISDDELRQIQGFFQRDTVATIDLMDLAKQLPSTYTDENGRASFLQFQDDQTPVLKSLVIGATDDFIVDQMGVEELATYYGVEAVMVESAHDVMLGSRWRNAAELIQSFLEKQS</sequence>
<dbReference type="GO" id="GO:0042171">
    <property type="term" value="F:lysophosphatidic acid acyltransferase activity"/>
    <property type="evidence" value="ECO:0007669"/>
    <property type="project" value="TreeGrafter"/>
</dbReference>
<dbReference type="PANTHER" id="PTHR42886:SF42">
    <property type="entry name" value="ALPHA_BETA-HYDROLASES SUPERFAMILY PROTEIN"/>
    <property type="match status" value="1"/>
</dbReference>
<dbReference type="Gene3D" id="3.40.50.1820">
    <property type="entry name" value="alpha/beta hydrolase"/>
    <property type="match status" value="1"/>
</dbReference>
<dbReference type="PANTHER" id="PTHR42886">
    <property type="entry name" value="RE40534P-RELATED"/>
    <property type="match status" value="1"/>
</dbReference>
<dbReference type="InterPro" id="IPR000073">
    <property type="entry name" value="AB_hydrolase_1"/>
</dbReference>
<dbReference type="Pfam" id="PF12697">
    <property type="entry name" value="Abhydrolase_6"/>
    <property type="match status" value="1"/>
</dbReference>
<comment type="caution">
    <text evidence="2">The sequence shown here is derived from an EMBL/GenBank/DDBJ whole genome shotgun (WGS) entry which is preliminary data.</text>
</comment>
<dbReference type="AlphaFoldDB" id="A0AAD3CJU0"/>
<protein>
    <recommendedName>
        <fullName evidence="1">AB hydrolase-1 domain-containing protein</fullName>
    </recommendedName>
</protein>
<dbReference type="EMBL" id="BLLK01000022">
    <property type="protein sequence ID" value="GFH46918.1"/>
    <property type="molecule type" value="Genomic_DNA"/>
</dbReference>